<organism evidence="1 2">
    <name type="scientific">Parelaphostrongylus tenuis</name>
    <name type="common">Meningeal worm</name>
    <dbReference type="NCBI Taxonomy" id="148309"/>
    <lineage>
        <taxon>Eukaryota</taxon>
        <taxon>Metazoa</taxon>
        <taxon>Ecdysozoa</taxon>
        <taxon>Nematoda</taxon>
        <taxon>Chromadorea</taxon>
        <taxon>Rhabditida</taxon>
        <taxon>Rhabditina</taxon>
        <taxon>Rhabditomorpha</taxon>
        <taxon>Strongyloidea</taxon>
        <taxon>Metastrongylidae</taxon>
        <taxon>Parelaphostrongylus</taxon>
    </lineage>
</organism>
<dbReference type="AlphaFoldDB" id="A0AAD5M1W0"/>
<protein>
    <recommendedName>
        <fullName evidence="3">DEAD/DEAH box helicase domain-containing protein</fullName>
    </recommendedName>
</protein>
<dbReference type="EMBL" id="JAHQIW010000489">
    <property type="protein sequence ID" value="KAJ1348378.1"/>
    <property type="molecule type" value="Genomic_DNA"/>
</dbReference>
<dbReference type="Proteomes" id="UP001196413">
    <property type="component" value="Unassembled WGS sequence"/>
</dbReference>
<sequence>MIDQANELVARPHIVVATPGRLADHIESNPDGQGQLFRFTFVKNFCERHENSSVIVFAQTCRECQALVYMFDAHLAASRYRENLS</sequence>
<comment type="caution">
    <text evidence="1">The sequence shown here is derived from an EMBL/GenBank/DDBJ whole genome shotgun (WGS) entry which is preliminary data.</text>
</comment>
<evidence type="ECO:0000313" key="1">
    <source>
        <dbReference type="EMBL" id="KAJ1348378.1"/>
    </source>
</evidence>
<evidence type="ECO:0000313" key="2">
    <source>
        <dbReference type="Proteomes" id="UP001196413"/>
    </source>
</evidence>
<evidence type="ECO:0008006" key="3">
    <source>
        <dbReference type="Google" id="ProtNLM"/>
    </source>
</evidence>
<gene>
    <name evidence="1" type="ORF">KIN20_003669</name>
</gene>
<dbReference type="InterPro" id="IPR027417">
    <property type="entry name" value="P-loop_NTPase"/>
</dbReference>
<dbReference type="Gene3D" id="3.40.50.300">
    <property type="entry name" value="P-loop containing nucleotide triphosphate hydrolases"/>
    <property type="match status" value="1"/>
</dbReference>
<keyword evidence="2" id="KW-1185">Reference proteome</keyword>
<accession>A0AAD5M1W0</accession>
<proteinExistence type="predicted"/>
<reference evidence="1" key="1">
    <citation type="submission" date="2021-06" db="EMBL/GenBank/DDBJ databases">
        <title>Parelaphostrongylus tenuis whole genome reference sequence.</title>
        <authorList>
            <person name="Garwood T.J."/>
            <person name="Larsen P.A."/>
            <person name="Fountain-Jones N.M."/>
            <person name="Garbe J.R."/>
            <person name="Macchietto M.G."/>
            <person name="Kania S.A."/>
            <person name="Gerhold R.W."/>
            <person name="Richards J.E."/>
            <person name="Wolf T.M."/>
        </authorList>
    </citation>
    <scope>NUCLEOTIDE SEQUENCE</scope>
    <source>
        <strain evidence="1">MNPRO001-30</strain>
        <tissue evidence="1">Meninges</tissue>
    </source>
</reference>
<name>A0AAD5M1W0_PARTN</name>